<dbReference type="Proteomes" id="UP000007754">
    <property type="component" value="Chromosome 2"/>
</dbReference>
<comment type="subcellular location">
    <subcellularLocation>
        <location evidence="1">Mitochondrion intermembrane space</location>
    </subcellularLocation>
</comment>
<comment type="similarity">
    <text evidence="4">Belongs to the CHCHD7 family.</text>
</comment>
<dbReference type="InterPro" id="IPR009069">
    <property type="entry name" value="Cys_alpha_HP_mot_SF"/>
</dbReference>
<dbReference type="Gene3D" id="1.10.287.1130">
    <property type="entry name" value="CytochromE C oxidase copper chaperone"/>
    <property type="match status" value="1"/>
</dbReference>
<dbReference type="GO" id="GO:0005758">
    <property type="term" value="C:mitochondrial intermembrane space"/>
    <property type="evidence" value="ECO:0007669"/>
    <property type="project" value="UniProtKB-SubCell"/>
</dbReference>
<gene>
    <name evidence="7" type="primary">CHCHD7</name>
</gene>
<keyword evidence="2" id="KW-0496">Mitochondrion</keyword>
<keyword evidence="8" id="KW-1185">Reference proteome</keyword>
<evidence type="ECO:0000256" key="5">
    <source>
        <dbReference type="ARBA" id="ARBA00039509"/>
    </source>
</evidence>
<feature type="region of interest" description="Disordered" evidence="6">
    <location>
        <begin position="29"/>
        <end position="93"/>
    </location>
</feature>
<name>A0A674HNK6_TAEGU</name>
<evidence type="ECO:0000256" key="2">
    <source>
        <dbReference type="ARBA" id="ARBA00023128"/>
    </source>
</evidence>
<dbReference type="PROSITE" id="PS51808">
    <property type="entry name" value="CHCH"/>
    <property type="match status" value="1"/>
</dbReference>
<dbReference type="PANTHER" id="PTHR46811">
    <property type="entry name" value="COILED-COIL-HELIX-COILED-COIL-HELIX DOMAIN-CONTAINING PROTEIN 7"/>
    <property type="match status" value="1"/>
</dbReference>
<accession>A0A674HNK6</accession>
<keyword evidence="3" id="KW-1015">Disulfide bond</keyword>
<organism evidence="7 8">
    <name type="scientific">Taeniopygia guttata</name>
    <name type="common">Zebra finch</name>
    <name type="synonym">Poephila guttata</name>
    <dbReference type="NCBI Taxonomy" id="59729"/>
    <lineage>
        <taxon>Eukaryota</taxon>
        <taxon>Metazoa</taxon>
        <taxon>Chordata</taxon>
        <taxon>Craniata</taxon>
        <taxon>Vertebrata</taxon>
        <taxon>Euteleostomi</taxon>
        <taxon>Archelosauria</taxon>
        <taxon>Archosauria</taxon>
        <taxon>Dinosauria</taxon>
        <taxon>Saurischia</taxon>
        <taxon>Theropoda</taxon>
        <taxon>Coelurosauria</taxon>
        <taxon>Aves</taxon>
        <taxon>Neognathae</taxon>
        <taxon>Neoaves</taxon>
        <taxon>Telluraves</taxon>
        <taxon>Australaves</taxon>
        <taxon>Passeriformes</taxon>
        <taxon>Passeroidea</taxon>
        <taxon>Estrildidae</taxon>
        <taxon>Estrildinae</taxon>
        <taxon>Taeniopygia</taxon>
    </lineage>
</organism>
<proteinExistence type="inferred from homology"/>
<reference evidence="7" key="2">
    <citation type="submission" date="2025-08" db="UniProtKB">
        <authorList>
            <consortium name="Ensembl"/>
        </authorList>
    </citation>
    <scope>IDENTIFICATION</scope>
</reference>
<evidence type="ECO:0000256" key="3">
    <source>
        <dbReference type="ARBA" id="ARBA00023157"/>
    </source>
</evidence>
<dbReference type="InterPro" id="IPR051040">
    <property type="entry name" value="COX23"/>
</dbReference>
<dbReference type="InParanoid" id="A0A674HNK6"/>
<evidence type="ECO:0000256" key="1">
    <source>
        <dbReference type="ARBA" id="ARBA00004569"/>
    </source>
</evidence>
<evidence type="ECO:0000256" key="4">
    <source>
        <dbReference type="ARBA" id="ARBA00038205"/>
    </source>
</evidence>
<dbReference type="AlphaFoldDB" id="A0A674HNK6"/>
<dbReference type="GO" id="GO:0033108">
    <property type="term" value="P:mitochondrial respiratory chain complex assembly"/>
    <property type="evidence" value="ECO:0007669"/>
    <property type="project" value="TreeGrafter"/>
</dbReference>
<feature type="region of interest" description="Disordered" evidence="6">
    <location>
        <begin position="170"/>
        <end position="192"/>
    </location>
</feature>
<evidence type="ECO:0000313" key="7">
    <source>
        <dbReference type="Ensembl" id="ENSTGUP00000036115.1"/>
    </source>
</evidence>
<feature type="compositionally biased region" description="Basic and acidic residues" evidence="6">
    <location>
        <begin position="82"/>
        <end position="93"/>
    </location>
</feature>
<reference evidence="7 8" key="1">
    <citation type="journal article" date="2010" name="Nature">
        <title>The genome of a songbird.</title>
        <authorList>
            <person name="Warren W.C."/>
            <person name="Clayton D.F."/>
            <person name="Ellegren H."/>
            <person name="Arnold A.P."/>
            <person name="Hillier L.W."/>
            <person name="Kunstner A."/>
            <person name="Searle S."/>
            <person name="White S."/>
            <person name="Vilella A.J."/>
            <person name="Fairley S."/>
            <person name="Heger A."/>
            <person name="Kong L."/>
            <person name="Ponting C.P."/>
            <person name="Jarvis E.D."/>
            <person name="Mello C.V."/>
            <person name="Minx P."/>
            <person name="Lovell P."/>
            <person name="Velho T.A."/>
            <person name="Ferris M."/>
            <person name="Balakrishnan C.N."/>
            <person name="Sinha S."/>
            <person name="Blatti C."/>
            <person name="London S.E."/>
            <person name="Li Y."/>
            <person name="Lin Y.C."/>
            <person name="George J."/>
            <person name="Sweedler J."/>
            <person name="Southey B."/>
            <person name="Gunaratne P."/>
            <person name="Watson M."/>
            <person name="Nam K."/>
            <person name="Backstrom N."/>
            <person name="Smeds L."/>
            <person name="Nabholz B."/>
            <person name="Itoh Y."/>
            <person name="Whitney O."/>
            <person name="Pfenning A.R."/>
            <person name="Howard J."/>
            <person name="Volker M."/>
            <person name="Skinner B.M."/>
            <person name="Griffin D.K."/>
            <person name="Ye L."/>
            <person name="McLaren W.M."/>
            <person name="Flicek P."/>
            <person name="Quesada V."/>
            <person name="Velasco G."/>
            <person name="Lopez-Otin C."/>
            <person name="Puente X.S."/>
            <person name="Olender T."/>
            <person name="Lancet D."/>
            <person name="Smit A.F."/>
            <person name="Hubley R."/>
            <person name="Konkel M.K."/>
            <person name="Walker J.A."/>
            <person name="Batzer M.A."/>
            <person name="Gu W."/>
            <person name="Pollock D.D."/>
            <person name="Chen L."/>
            <person name="Cheng Z."/>
            <person name="Eichler E.E."/>
            <person name="Stapley J."/>
            <person name="Slate J."/>
            <person name="Ekblom R."/>
            <person name="Birkhead T."/>
            <person name="Burke T."/>
            <person name="Burt D."/>
            <person name="Scharff C."/>
            <person name="Adam I."/>
            <person name="Richard H."/>
            <person name="Sultan M."/>
            <person name="Soldatov A."/>
            <person name="Lehrach H."/>
            <person name="Edwards S.V."/>
            <person name="Yang S.P."/>
            <person name="Li X."/>
            <person name="Graves T."/>
            <person name="Fulton L."/>
            <person name="Nelson J."/>
            <person name="Chinwalla A."/>
            <person name="Hou S."/>
            <person name="Mardis E.R."/>
            <person name="Wilson R.K."/>
        </authorList>
    </citation>
    <scope>NUCLEOTIDE SEQUENCE [LARGE SCALE GENOMIC DNA]</scope>
</reference>
<dbReference type="PANTHER" id="PTHR46811:SF1">
    <property type="entry name" value="COILED-COIL-HELIX-COILED-COIL-HELIX DOMAIN-CONTAINING PROTEIN 7"/>
    <property type="match status" value="1"/>
</dbReference>
<evidence type="ECO:0000313" key="8">
    <source>
        <dbReference type="Proteomes" id="UP000007754"/>
    </source>
</evidence>
<sequence length="192" mass="21431">FFPSFFGTAVSNVFRSLSRRSRRCHCIHSTGSGEARRGGGGRAAPAPAPRPRARAAAGVGGGHPAPSCRPPGSPAASPAPREPAERRGEGGEEWRKLLSEPRYECLSRMSRHAKKLRDHDINPCLAETDATTKCMNDNNYNKDMCTDYFLKYRNCRKFWHGIMMQRKRSGVKPEMPPAEERKKILESMGKPY</sequence>
<dbReference type="Ensembl" id="ENSTGUT00000040764.1">
    <property type="protein sequence ID" value="ENSTGUP00000036115.1"/>
    <property type="gene ID" value="ENSTGUG00000028637.1"/>
</dbReference>
<evidence type="ECO:0000256" key="6">
    <source>
        <dbReference type="SAM" id="MobiDB-lite"/>
    </source>
</evidence>
<protein>
    <recommendedName>
        <fullName evidence="5">Coiled-coil-helix-coiled-coil-helix domain-containing protein 7</fullName>
    </recommendedName>
</protein>
<reference evidence="7" key="3">
    <citation type="submission" date="2025-09" db="UniProtKB">
        <authorList>
            <consortium name="Ensembl"/>
        </authorList>
    </citation>
    <scope>IDENTIFICATION</scope>
</reference>
<dbReference type="GeneTree" id="ENSGT00390000001029"/>
<dbReference type="SUPFAM" id="SSF47072">
    <property type="entry name" value="Cysteine alpha-hairpin motif"/>
    <property type="match status" value="1"/>
</dbReference>